<keyword evidence="5" id="KW-1185">Reference proteome</keyword>
<dbReference type="Proteomes" id="UP000231702">
    <property type="component" value="Unassembled WGS sequence"/>
</dbReference>
<proteinExistence type="predicted"/>
<dbReference type="EMBL" id="PGTD01000016">
    <property type="protein sequence ID" value="PJE28669.1"/>
    <property type="molecule type" value="Genomic_DNA"/>
</dbReference>
<dbReference type="PANTHER" id="PTHR33376:SF15">
    <property type="entry name" value="BLL6794 PROTEIN"/>
    <property type="match status" value="1"/>
</dbReference>
<dbReference type="Gene3D" id="3.40.190.170">
    <property type="entry name" value="Bacterial extracellular solute-binding protein, family 7"/>
    <property type="match status" value="1"/>
</dbReference>
<evidence type="ECO:0000313" key="5">
    <source>
        <dbReference type="Proteomes" id="UP000231702"/>
    </source>
</evidence>
<accession>A0ABX4MNE3</accession>
<dbReference type="InterPro" id="IPR018389">
    <property type="entry name" value="DctP_fam"/>
</dbReference>
<dbReference type="SUPFAM" id="SSF53850">
    <property type="entry name" value="Periplasmic binding protein-like II"/>
    <property type="match status" value="1"/>
</dbReference>
<reference evidence="4 5" key="1">
    <citation type="journal article" date="2018" name="Int. J. Syst. Evol. Microbiol.">
        <title>Pseudooceanicola lipolyticus sp. nov., a marine alphaproteobacterium, reclassification of Oceanicola flagellatus as Pseudooceanicola flagellatus comb. nov. and emended description of the genus Pseudooceanicola.</title>
        <authorList>
            <person name="Huang M.-M."/>
            <person name="Guo L.-L."/>
            <person name="Wu Y.-H."/>
            <person name="Lai Q.-L."/>
            <person name="Shao Z.-Z."/>
            <person name="Wang C.-S."/>
            <person name="Wu M."/>
            <person name="Xu X.-W."/>
        </authorList>
    </citation>
    <scope>NUCLEOTIDE SEQUENCE [LARGE SCALE GENOMIC DNA]</scope>
    <source>
        <strain evidence="4 5">Ar-45</strain>
    </source>
</reference>
<sequence>MALLDYDLSGVSGPSAPREEFMKQTIIGAALSAALALTAMPSTAKELIYGSWMGANASTNAISLPHYFEKVKEATGGEIEWTLVPGGQLATGAGTVDAVAGNLIDAGTTMAPYTPRELPATNAIFTRTVAGDDVVGTAGAMNELILLNCPECKAEYERNDAVAFGAYNTTPYLLMCKPEISTVADLKGTKVRASGGGVEIMKMAGATPVAMSPAEATSALERGVVDCVMGSLAWLRNYGYMDITEHVMEFPLGMAGPPLLMYMNRDVWNDLTPEQRKAHIDNAAELVAVGTIKAQIDIDTEVKAMALEEGITFHAGGEDFAGIMDRRVEEQEATIIEMATSVGVDDVEALLSKYTELLEKWADISEQVGTDVEKFTEALNREVYSKLDPEDL</sequence>
<dbReference type="PANTHER" id="PTHR33376">
    <property type="match status" value="1"/>
</dbReference>
<dbReference type="CDD" id="cd13666">
    <property type="entry name" value="PBP2_TRAP_DctP_like_1"/>
    <property type="match status" value="1"/>
</dbReference>
<gene>
    <name evidence="4" type="ORF">CVM39_09325</name>
</gene>
<keyword evidence="3" id="KW-0574">Periplasm</keyword>
<protein>
    <recommendedName>
        <fullName evidence="6">TRAP-type C4-dicarboxylate transport system, substrate-binding protein</fullName>
    </recommendedName>
</protein>
<dbReference type="Pfam" id="PF03480">
    <property type="entry name" value="DctP"/>
    <property type="match status" value="1"/>
</dbReference>
<evidence type="ECO:0000256" key="2">
    <source>
        <dbReference type="ARBA" id="ARBA00022729"/>
    </source>
</evidence>
<evidence type="ECO:0000256" key="1">
    <source>
        <dbReference type="ARBA" id="ARBA00004418"/>
    </source>
</evidence>
<evidence type="ECO:0000313" key="4">
    <source>
        <dbReference type="EMBL" id="PJE28669.1"/>
    </source>
</evidence>
<evidence type="ECO:0008006" key="6">
    <source>
        <dbReference type="Google" id="ProtNLM"/>
    </source>
</evidence>
<dbReference type="InterPro" id="IPR038404">
    <property type="entry name" value="TRAP_DctP_sf"/>
</dbReference>
<evidence type="ECO:0000256" key="3">
    <source>
        <dbReference type="ARBA" id="ARBA00022764"/>
    </source>
</evidence>
<organism evidence="4 5">
    <name type="scientific">Pseudooceanicola antarcticus</name>
    <dbReference type="NCBI Taxonomy" id="1247613"/>
    <lineage>
        <taxon>Bacteria</taxon>
        <taxon>Pseudomonadati</taxon>
        <taxon>Pseudomonadota</taxon>
        <taxon>Alphaproteobacteria</taxon>
        <taxon>Rhodobacterales</taxon>
        <taxon>Paracoccaceae</taxon>
        <taxon>Pseudooceanicola</taxon>
    </lineage>
</organism>
<comment type="caution">
    <text evidence="4">The sequence shown here is derived from an EMBL/GenBank/DDBJ whole genome shotgun (WGS) entry which is preliminary data.</text>
</comment>
<comment type="subcellular location">
    <subcellularLocation>
        <location evidence="1">Periplasm</location>
    </subcellularLocation>
</comment>
<dbReference type="NCBIfam" id="NF037995">
    <property type="entry name" value="TRAP_S1"/>
    <property type="match status" value="1"/>
</dbReference>
<keyword evidence="2" id="KW-0732">Signal</keyword>
<name>A0ABX4MNE3_9RHOB</name>